<proteinExistence type="inferred from homology"/>
<dbReference type="EC" id="1.2.1.84" evidence="10"/>
<evidence type="ECO:0000256" key="10">
    <source>
        <dbReference type="RuleBase" id="RU363097"/>
    </source>
</evidence>
<evidence type="ECO:0000256" key="7">
    <source>
        <dbReference type="ARBA" id="ARBA00023098"/>
    </source>
</evidence>
<dbReference type="GO" id="GO:0016020">
    <property type="term" value="C:membrane"/>
    <property type="evidence" value="ECO:0007669"/>
    <property type="project" value="UniProtKB-SubCell"/>
</dbReference>
<dbReference type="KEGG" id="clec:106664583"/>
<evidence type="ECO:0000313" key="14">
    <source>
        <dbReference type="Proteomes" id="UP000494040"/>
    </source>
</evidence>
<sequence>MALDTRGSEIVEFYKGKHVFITGATGFIGKLLVEQLLRKCEPEMLYLLIRSKKGSDPQQRLQEMFKLPLFERLKKEKTDYLDHITIVDGDSSKPELGLSNESIALLKEKIEVVLHGAATVRFNEHIKIATNINVLGTKTVALLCQQMRNLKAFIHVSTAFANCPNKEIEEEFYTPPITADNLIKLTECLKESQLESITEYILESWPNTYSFTKAVAEDAVKTFGKGLPAAVFRPAIITNTRSEPMGGWIDNLYGPVGLAMGIGTGLIRVFNADINAVGAMVPADMTVNAILAAAYKTSLMGPTREMPVYNFVPPADNNLTWGQFMDNCLKYGQDLPPSKGVWYYSITLCKNLYVFNFLLFFLHFLPAIIIDLMLLLVNKKPQAVKIYQKISTFGKAISYFSLRTWKFHDNNIQALWSGMNKKDKELFDFDMRSLDWDAYIKIFAFGLRVYLLKDPIETIPYAKKRIFCLYIIHRAFQALCLCLFTCVLWSSYSFAMKILA</sequence>
<dbReference type="PANTHER" id="PTHR11011:SF60">
    <property type="entry name" value="FATTY ACYL-COA REDUCTASE-RELATED"/>
    <property type="match status" value="1"/>
</dbReference>
<keyword evidence="14" id="KW-1185">Reference proteome</keyword>
<feature type="transmembrane region" description="Helical" evidence="10">
    <location>
        <begin position="353"/>
        <end position="377"/>
    </location>
</feature>
<dbReference type="GO" id="GO:0080019">
    <property type="term" value="F:alcohol-forming very long-chain fatty acyl-CoA reductase activity"/>
    <property type="evidence" value="ECO:0007669"/>
    <property type="project" value="InterPro"/>
</dbReference>
<comment type="similarity">
    <text evidence="2 10">Belongs to the fatty acyl-CoA reductase family.</text>
</comment>
<evidence type="ECO:0000313" key="13">
    <source>
        <dbReference type="EnsemblMetazoa" id="XP_024080457.1"/>
    </source>
</evidence>
<evidence type="ECO:0000256" key="2">
    <source>
        <dbReference type="ARBA" id="ARBA00005928"/>
    </source>
</evidence>
<dbReference type="SUPFAM" id="SSF51735">
    <property type="entry name" value="NAD(P)-binding Rossmann-fold domains"/>
    <property type="match status" value="1"/>
</dbReference>
<accession>A0A8I6SRD9</accession>
<evidence type="ECO:0000256" key="6">
    <source>
        <dbReference type="ARBA" id="ARBA00022989"/>
    </source>
</evidence>
<comment type="function">
    <text evidence="10">Catalyzes the reduction of fatty acyl-CoA to fatty alcohols.</text>
</comment>
<dbReference type="InterPro" id="IPR013120">
    <property type="entry name" value="FAR_NAD-bd"/>
</dbReference>
<keyword evidence="7 10" id="KW-0443">Lipid metabolism</keyword>
<dbReference type="Proteomes" id="UP000494040">
    <property type="component" value="Unassembled WGS sequence"/>
</dbReference>
<dbReference type="PANTHER" id="PTHR11011">
    <property type="entry name" value="MALE STERILITY PROTEIN 2-RELATED"/>
    <property type="match status" value="1"/>
</dbReference>
<dbReference type="RefSeq" id="XP_024080457.1">
    <property type="nucleotide sequence ID" value="XM_024224689.1"/>
</dbReference>
<evidence type="ECO:0000256" key="8">
    <source>
        <dbReference type="ARBA" id="ARBA00023136"/>
    </source>
</evidence>
<protein>
    <recommendedName>
        <fullName evidence="10">Fatty acyl-CoA reductase</fullName>
        <ecNumber evidence="10">1.2.1.84</ecNumber>
    </recommendedName>
</protein>
<dbReference type="GO" id="GO:0035336">
    <property type="term" value="P:long-chain fatty-acyl-CoA metabolic process"/>
    <property type="evidence" value="ECO:0007669"/>
    <property type="project" value="TreeGrafter"/>
</dbReference>
<feature type="domain" description="Thioester reductase (TE)" evidence="12">
    <location>
        <begin position="21"/>
        <end position="290"/>
    </location>
</feature>
<evidence type="ECO:0000256" key="9">
    <source>
        <dbReference type="ARBA" id="ARBA00052530"/>
    </source>
</evidence>
<keyword evidence="10" id="KW-0560">Oxidoreductase</keyword>
<dbReference type="GO" id="GO:0005777">
    <property type="term" value="C:peroxisome"/>
    <property type="evidence" value="ECO:0007669"/>
    <property type="project" value="TreeGrafter"/>
</dbReference>
<evidence type="ECO:0000256" key="4">
    <source>
        <dbReference type="ARBA" id="ARBA00022692"/>
    </source>
</evidence>
<comment type="catalytic activity">
    <reaction evidence="9 10">
        <text>a long-chain fatty acyl-CoA + 2 NADPH + 2 H(+) = a long-chain primary fatty alcohol + 2 NADP(+) + CoA</text>
        <dbReference type="Rhea" id="RHEA:52716"/>
        <dbReference type="ChEBI" id="CHEBI:15378"/>
        <dbReference type="ChEBI" id="CHEBI:57287"/>
        <dbReference type="ChEBI" id="CHEBI:57783"/>
        <dbReference type="ChEBI" id="CHEBI:58349"/>
        <dbReference type="ChEBI" id="CHEBI:77396"/>
        <dbReference type="ChEBI" id="CHEBI:83139"/>
        <dbReference type="EC" id="1.2.1.84"/>
    </reaction>
</comment>
<name>A0A8I6SRD9_CIMLE</name>
<evidence type="ECO:0000256" key="5">
    <source>
        <dbReference type="ARBA" id="ARBA00022857"/>
    </source>
</evidence>
<keyword evidence="8 10" id="KW-0472">Membrane</keyword>
<dbReference type="InterPro" id="IPR036291">
    <property type="entry name" value="NAD(P)-bd_dom_sf"/>
</dbReference>
<feature type="transmembrane region" description="Helical" evidence="10">
    <location>
        <begin position="467"/>
        <end position="492"/>
    </location>
</feature>
<keyword evidence="5 10" id="KW-0521">NADP</keyword>
<keyword evidence="6 10" id="KW-1133">Transmembrane helix</keyword>
<comment type="subcellular location">
    <subcellularLocation>
        <location evidence="1">Membrane</location>
        <topology evidence="1">Multi-pass membrane protein</topology>
    </subcellularLocation>
</comment>
<dbReference type="GO" id="GO:0102965">
    <property type="term" value="F:alcohol-forming long-chain fatty acyl-CoA reductase activity"/>
    <property type="evidence" value="ECO:0007669"/>
    <property type="project" value="UniProtKB-EC"/>
</dbReference>
<dbReference type="OMA" id="FAHCNMR"/>
<dbReference type="EnsemblMetazoa" id="XM_024224689.1">
    <property type="protein sequence ID" value="XP_024080457.1"/>
    <property type="gene ID" value="LOC106664583"/>
</dbReference>
<dbReference type="CDD" id="cd05236">
    <property type="entry name" value="FAR-N_SDR_e"/>
    <property type="match status" value="1"/>
</dbReference>
<dbReference type="InterPro" id="IPR026055">
    <property type="entry name" value="FAR"/>
</dbReference>
<dbReference type="EnsemblMetazoa" id="XM_014390451.1">
    <property type="protein sequence ID" value="XP_014245937.1"/>
    <property type="gene ID" value="LOC106664583"/>
</dbReference>
<dbReference type="AlphaFoldDB" id="A0A8I6SRD9"/>
<dbReference type="RefSeq" id="XP_024080456.1">
    <property type="nucleotide sequence ID" value="XM_024224688.1"/>
</dbReference>
<evidence type="ECO:0000256" key="3">
    <source>
        <dbReference type="ARBA" id="ARBA00022516"/>
    </source>
</evidence>
<keyword evidence="4 10" id="KW-0812">Transmembrane</keyword>
<dbReference type="OrthoDB" id="429813at2759"/>
<evidence type="ECO:0000256" key="1">
    <source>
        <dbReference type="ARBA" id="ARBA00004141"/>
    </source>
</evidence>
<dbReference type="Pfam" id="PF07993">
    <property type="entry name" value="NAD_binding_4"/>
    <property type="match status" value="1"/>
</dbReference>
<organism evidence="13 14">
    <name type="scientific">Cimex lectularius</name>
    <name type="common">Bed bug</name>
    <name type="synonym">Acanthia lectularia</name>
    <dbReference type="NCBI Taxonomy" id="79782"/>
    <lineage>
        <taxon>Eukaryota</taxon>
        <taxon>Metazoa</taxon>
        <taxon>Ecdysozoa</taxon>
        <taxon>Arthropoda</taxon>
        <taxon>Hexapoda</taxon>
        <taxon>Insecta</taxon>
        <taxon>Pterygota</taxon>
        <taxon>Neoptera</taxon>
        <taxon>Paraneoptera</taxon>
        <taxon>Hemiptera</taxon>
        <taxon>Heteroptera</taxon>
        <taxon>Panheteroptera</taxon>
        <taxon>Cimicomorpha</taxon>
        <taxon>Cimicidae</taxon>
        <taxon>Cimex</taxon>
    </lineage>
</organism>
<dbReference type="Gene3D" id="3.40.50.720">
    <property type="entry name" value="NAD(P)-binding Rossmann-like Domain"/>
    <property type="match status" value="1"/>
</dbReference>
<reference evidence="13" key="1">
    <citation type="submission" date="2022-01" db="UniProtKB">
        <authorList>
            <consortium name="EnsemblMetazoa"/>
        </authorList>
    </citation>
    <scope>IDENTIFICATION</scope>
</reference>
<evidence type="ECO:0000259" key="12">
    <source>
        <dbReference type="Pfam" id="PF07993"/>
    </source>
</evidence>
<keyword evidence="3 10" id="KW-0444">Lipid biosynthesis</keyword>
<dbReference type="EnsemblMetazoa" id="XM_024224687.1">
    <property type="protein sequence ID" value="XP_024080455.1"/>
    <property type="gene ID" value="LOC106664583"/>
</dbReference>
<dbReference type="Pfam" id="PF03015">
    <property type="entry name" value="Sterile"/>
    <property type="match status" value="1"/>
</dbReference>
<dbReference type="InterPro" id="IPR033640">
    <property type="entry name" value="FAR_C"/>
</dbReference>
<dbReference type="RefSeq" id="XP_014245937.1">
    <property type="nucleotide sequence ID" value="XM_014390451.1"/>
</dbReference>
<dbReference type="EnsemblMetazoa" id="XM_024224688.1">
    <property type="protein sequence ID" value="XP_024080456.1"/>
    <property type="gene ID" value="LOC106664583"/>
</dbReference>
<evidence type="ECO:0000259" key="11">
    <source>
        <dbReference type="Pfam" id="PF03015"/>
    </source>
</evidence>
<dbReference type="CDD" id="cd09071">
    <property type="entry name" value="FAR_C"/>
    <property type="match status" value="1"/>
</dbReference>
<dbReference type="FunFam" id="3.40.50.720:FF:000143">
    <property type="entry name" value="Fatty acyl-CoA reductase"/>
    <property type="match status" value="1"/>
</dbReference>
<dbReference type="RefSeq" id="XP_024080455.1">
    <property type="nucleotide sequence ID" value="XM_024224687.1"/>
</dbReference>
<dbReference type="GeneID" id="106664583"/>
<feature type="domain" description="Fatty acyl-CoA reductase C-terminal" evidence="11">
    <location>
        <begin position="362"/>
        <end position="454"/>
    </location>
</feature>